<keyword evidence="3" id="KW-0238">DNA-binding</keyword>
<feature type="compositionally biased region" description="Gly residues" evidence="8">
    <location>
        <begin position="528"/>
        <end position="537"/>
    </location>
</feature>
<evidence type="ECO:0000256" key="7">
    <source>
        <dbReference type="ARBA" id="ARBA00044529"/>
    </source>
</evidence>
<dbReference type="Pfam" id="PF21928">
    <property type="entry name" value="XLF_CC"/>
    <property type="match status" value="1"/>
</dbReference>
<keyword evidence="12" id="KW-1185">Reference proteome</keyword>
<dbReference type="GO" id="GO:0006303">
    <property type="term" value="P:double-strand break repair via nonhomologous end joining"/>
    <property type="evidence" value="ECO:0007669"/>
    <property type="project" value="TreeGrafter"/>
</dbReference>
<accession>A0A2B7XL06</accession>
<feature type="compositionally biased region" description="Polar residues" evidence="8">
    <location>
        <begin position="453"/>
        <end position="490"/>
    </location>
</feature>
<evidence type="ECO:0000256" key="1">
    <source>
        <dbReference type="ARBA" id="ARBA00004123"/>
    </source>
</evidence>
<name>A0A2B7XL06_9EURO</name>
<gene>
    <name evidence="11" type="ORF">GX51_00699</name>
</gene>
<dbReference type="Pfam" id="PF09302">
    <property type="entry name" value="XLF"/>
    <property type="match status" value="1"/>
</dbReference>
<dbReference type="InterPro" id="IPR053829">
    <property type="entry name" value="XLF-like_CC"/>
</dbReference>
<evidence type="ECO:0000256" key="5">
    <source>
        <dbReference type="ARBA" id="ARBA00023242"/>
    </source>
</evidence>
<evidence type="ECO:0000256" key="2">
    <source>
        <dbReference type="ARBA" id="ARBA00022763"/>
    </source>
</evidence>
<dbReference type="PANTHER" id="PTHR32235">
    <property type="entry name" value="NON-HOMOLOGOUS END-JOINING FACTOR 1"/>
    <property type="match status" value="1"/>
</dbReference>
<keyword evidence="2" id="KW-0227">DNA damage</keyword>
<evidence type="ECO:0000259" key="10">
    <source>
        <dbReference type="Pfam" id="PF21928"/>
    </source>
</evidence>
<feature type="region of interest" description="Disordered" evidence="8">
    <location>
        <begin position="236"/>
        <end position="691"/>
    </location>
</feature>
<comment type="subcellular location">
    <subcellularLocation>
        <location evidence="1">Nucleus</location>
    </subcellularLocation>
</comment>
<evidence type="ECO:0000259" key="9">
    <source>
        <dbReference type="Pfam" id="PF09302"/>
    </source>
</evidence>
<dbReference type="InterPro" id="IPR052287">
    <property type="entry name" value="NHEJ_factor"/>
</dbReference>
<dbReference type="InterPro" id="IPR038051">
    <property type="entry name" value="XRCC4-like_N_sf"/>
</dbReference>
<feature type="compositionally biased region" description="Polar residues" evidence="8">
    <location>
        <begin position="313"/>
        <end position="327"/>
    </location>
</feature>
<feature type="domain" description="XLF-like N-terminal" evidence="9">
    <location>
        <begin position="3"/>
        <end position="122"/>
    </location>
</feature>
<feature type="compositionally biased region" description="Gly residues" evidence="8">
    <location>
        <begin position="588"/>
        <end position="597"/>
    </location>
</feature>
<dbReference type="Gene3D" id="2.170.210.10">
    <property type="entry name" value="DNA double-strand break repair and VJ recombination XRCC4, N-terminal"/>
    <property type="match status" value="1"/>
</dbReference>
<evidence type="ECO:0000256" key="8">
    <source>
        <dbReference type="SAM" id="MobiDB-lite"/>
    </source>
</evidence>
<dbReference type="STRING" id="2060905.A0A2B7XL06"/>
<protein>
    <recommendedName>
        <fullName evidence="7">Non-homologous end-joining factor 1</fullName>
    </recommendedName>
</protein>
<feature type="domain" description="XLF-like coiled-coil region" evidence="10">
    <location>
        <begin position="124"/>
        <end position="176"/>
    </location>
</feature>
<evidence type="ECO:0000256" key="6">
    <source>
        <dbReference type="ARBA" id="ARBA00025747"/>
    </source>
</evidence>
<dbReference type="GO" id="GO:0032807">
    <property type="term" value="C:DNA ligase IV complex"/>
    <property type="evidence" value="ECO:0007669"/>
    <property type="project" value="TreeGrafter"/>
</dbReference>
<keyword evidence="5" id="KW-0539">Nucleus</keyword>
<evidence type="ECO:0000256" key="3">
    <source>
        <dbReference type="ARBA" id="ARBA00023125"/>
    </source>
</evidence>
<dbReference type="CDD" id="cd22285">
    <property type="entry name" value="HD_XLF_N"/>
    <property type="match status" value="1"/>
</dbReference>
<keyword evidence="4" id="KW-0234">DNA repair</keyword>
<dbReference type="Proteomes" id="UP000224080">
    <property type="component" value="Unassembled WGS sequence"/>
</dbReference>
<feature type="compositionally biased region" description="Low complexity" evidence="8">
    <location>
        <begin position="428"/>
        <end position="437"/>
    </location>
</feature>
<dbReference type="InterPro" id="IPR015381">
    <property type="entry name" value="XLF-like_N"/>
</dbReference>
<feature type="compositionally biased region" description="Basic and acidic residues" evidence="8">
    <location>
        <begin position="544"/>
        <end position="565"/>
    </location>
</feature>
<dbReference type="AlphaFoldDB" id="A0A2B7XL06"/>
<feature type="compositionally biased region" description="Basic and acidic residues" evidence="8">
    <location>
        <begin position="656"/>
        <end position="667"/>
    </location>
</feature>
<feature type="compositionally biased region" description="Basic and acidic residues" evidence="8">
    <location>
        <begin position="262"/>
        <end position="278"/>
    </location>
</feature>
<sequence>MSKWSKLQLPSGNPIPPLLFKYLTSNLGYEIYVTDLAYIWSESLTRKEILNNASKYNTSIDPSEDDEQYFVFLQKISDALRGSQDSSLLLASETGGNDLKLSTSTKLPAPLTPLRWTFTLSQQSPNALTKHILLPMLKGEANHENRILSLIEQVKQKDWALSKLFDKIESSGVELTTVFPGMGGVRLSRKDSVYSQASKLIKGVAPFDEELWNNEYQAKDADYNLGVHIASELSLSSPSIDRQSDGIAPENWWNKLGAGPVDKSRQTAKKDKYQEKPISRIPPSLAEKEEATESDDDEFQTMETPPRLKSPSRKMSGNNAPHKSTMSAGKRHIESDDDSAEGSPSPSPDFKHKKRTGNVANHSKQKKSRGSNSSEATASEEDEQDYAHPASKGRPKGLGTICGRQPLKRKDSPIESAESTQSEAQPEAAAKPKPTTKVKGSLGAIGGKKQPAQPRQETPIESTASDVSDAPETTSSPKPTTGATDTNDMPTESENDTDSPTSRPAKEEVPKTRSWKSPPPVKAQPKSGGIGVIGQIGGRRKKAEHISPADHTEPTKLRTLDHDHEEDGDEMETSPAPRQPAKPKRPGGKLGIIGGRGKPAASTSRKEHSSDREMPELSPPPPSRYGTAVKASEQPQAPDLGEKMEASQEAVEETPEERANRKREELRQQLQTRNKGVGTGVGGPAKKKRRF</sequence>
<reference evidence="11 12" key="1">
    <citation type="submission" date="2017-10" db="EMBL/GenBank/DDBJ databases">
        <title>Comparative genomics in systemic dimorphic fungi from Ajellomycetaceae.</title>
        <authorList>
            <person name="Munoz J.F."/>
            <person name="Mcewen J.G."/>
            <person name="Clay O.K."/>
            <person name="Cuomo C.A."/>
        </authorList>
    </citation>
    <scope>NUCLEOTIDE SEQUENCE [LARGE SCALE GENOMIC DNA]</scope>
    <source>
        <strain evidence="11 12">UAMH130</strain>
    </source>
</reference>
<evidence type="ECO:0000313" key="11">
    <source>
        <dbReference type="EMBL" id="PGH09257.1"/>
    </source>
</evidence>
<dbReference type="OrthoDB" id="2155935at2759"/>
<feature type="compositionally biased region" description="Basic and acidic residues" evidence="8">
    <location>
        <begin position="604"/>
        <end position="615"/>
    </location>
</feature>
<organism evidence="11 12">
    <name type="scientific">Blastomyces parvus</name>
    <dbReference type="NCBI Taxonomy" id="2060905"/>
    <lineage>
        <taxon>Eukaryota</taxon>
        <taxon>Fungi</taxon>
        <taxon>Dikarya</taxon>
        <taxon>Ascomycota</taxon>
        <taxon>Pezizomycotina</taxon>
        <taxon>Eurotiomycetes</taxon>
        <taxon>Eurotiomycetidae</taxon>
        <taxon>Onygenales</taxon>
        <taxon>Ajellomycetaceae</taxon>
        <taxon>Blastomyces</taxon>
    </lineage>
</organism>
<proteinExistence type="inferred from homology"/>
<comment type="caution">
    <text evidence="11">The sequence shown here is derived from an EMBL/GenBank/DDBJ whole genome shotgun (WGS) entry which is preliminary data.</text>
</comment>
<dbReference type="PANTHER" id="PTHR32235:SF1">
    <property type="entry name" value="NON-HOMOLOGOUS END-JOINING FACTOR 1"/>
    <property type="match status" value="1"/>
</dbReference>
<dbReference type="EMBL" id="PDNC01000005">
    <property type="protein sequence ID" value="PGH09257.1"/>
    <property type="molecule type" value="Genomic_DNA"/>
</dbReference>
<evidence type="ECO:0000313" key="12">
    <source>
        <dbReference type="Proteomes" id="UP000224080"/>
    </source>
</evidence>
<dbReference type="GO" id="GO:0045027">
    <property type="term" value="F:DNA end binding"/>
    <property type="evidence" value="ECO:0007669"/>
    <property type="project" value="TreeGrafter"/>
</dbReference>
<evidence type="ECO:0000256" key="4">
    <source>
        <dbReference type="ARBA" id="ARBA00023204"/>
    </source>
</evidence>
<comment type="similarity">
    <text evidence="6">Belongs to the XRCC4-XLF family. XLF subfamily.</text>
</comment>